<evidence type="ECO:0000256" key="5">
    <source>
        <dbReference type="ARBA" id="ARBA00022989"/>
    </source>
</evidence>
<proteinExistence type="inferred from homology"/>
<feature type="transmembrane region" description="Helical" evidence="7">
    <location>
        <begin position="246"/>
        <end position="264"/>
    </location>
</feature>
<dbReference type="AlphaFoldDB" id="A0A4Q2EN99"/>
<feature type="binding site" evidence="7">
    <location>
        <position position="142"/>
    </location>
    <ligand>
        <name>a 1,2-diacyl-sn-glycero-3-phospho-(1'-sn-glycerol)</name>
        <dbReference type="ChEBI" id="CHEBI:64716"/>
    </ligand>
</feature>
<keyword evidence="10" id="KW-1185">Reference proteome</keyword>
<dbReference type="PROSITE" id="PS01311">
    <property type="entry name" value="LGT"/>
    <property type="match status" value="1"/>
</dbReference>
<feature type="transmembrane region" description="Helical" evidence="7">
    <location>
        <begin position="53"/>
        <end position="72"/>
    </location>
</feature>
<keyword evidence="2 7" id="KW-1003">Cell membrane</keyword>
<dbReference type="HAMAP" id="MF_01147">
    <property type="entry name" value="Lgt"/>
    <property type="match status" value="1"/>
</dbReference>
<gene>
    <name evidence="7" type="primary">lgt</name>
    <name evidence="9" type="ORF">C1706_02210</name>
</gene>
<comment type="pathway">
    <text evidence="7">Protein modification; lipoprotein biosynthesis (diacylglyceryl transfer).</text>
</comment>
<comment type="function">
    <text evidence="7">Catalyzes the transfer of the diacylglyceryl group from phosphatidylglycerol to the sulfhydryl group of the N-terminal cysteine of a prolipoprotein, the first step in the formation of mature lipoproteins.</text>
</comment>
<evidence type="ECO:0000313" key="9">
    <source>
        <dbReference type="EMBL" id="RXW33585.1"/>
    </source>
</evidence>
<protein>
    <recommendedName>
        <fullName evidence="7">Phosphatidylglycerol--prolipoprotein diacylglyceryl transferase</fullName>
        <ecNumber evidence="7">2.5.1.145</ecNumber>
    </recommendedName>
</protein>
<dbReference type="GO" id="GO:0042158">
    <property type="term" value="P:lipoprotein biosynthetic process"/>
    <property type="evidence" value="ECO:0007669"/>
    <property type="project" value="UniProtKB-UniRule"/>
</dbReference>
<keyword evidence="5 7" id="KW-1133">Transmembrane helix</keyword>
<keyword evidence="3 7" id="KW-0808">Transferase</keyword>
<dbReference type="EMBL" id="PPCV01000001">
    <property type="protein sequence ID" value="RXW33585.1"/>
    <property type="molecule type" value="Genomic_DNA"/>
</dbReference>
<evidence type="ECO:0000256" key="8">
    <source>
        <dbReference type="SAM" id="MobiDB-lite"/>
    </source>
</evidence>
<dbReference type="GO" id="GO:0008961">
    <property type="term" value="F:phosphatidylglycerol-prolipoprotein diacylglyceryl transferase activity"/>
    <property type="evidence" value="ECO:0007669"/>
    <property type="project" value="UniProtKB-UniRule"/>
</dbReference>
<evidence type="ECO:0000256" key="6">
    <source>
        <dbReference type="ARBA" id="ARBA00023136"/>
    </source>
</evidence>
<feature type="transmembrane region" description="Helical" evidence="7">
    <location>
        <begin position="207"/>
        <end position="226"/>
    </location>
</feature>
<evidence type="ECO:0000256" key="4">
    <source>
        <dbReference type="ARBA" id="ARBA00022692"/>
    </source>
</evidence>
<evidence type="ECO:0000256" key="3">
    <source>
        <dbReference type="ARBA" id="ARBA00022679"/>
    </source>
</evidence>
<dbReference type="PANTHER" id="PTHR30589">
    <property type="entry name" value="PROLIPOPROTEIN DIACYLGLYCERYL TRANSFERASE"/>
    <property type="match status" value="1"/>
</dbReference>
<dbReference type="GO" id="GO:0005886">
    <property type="term" value="C:plasma membrane"/>
    <property type="evidence" value="ECO:0007669"/>
    <property type="project" value="UniProtKB-SubCell"/>
</dbReference>
<sequence>MNPIASIPSPPISQFTLGPFTLHIYALCLLSGIAFAWWLGTRRWVARGGLAETFETIVLWAIPSGIIGARIYHVITHWDDYFAPGRNPISALFIWEGGIAIFGSLMGGAIGAIIACRITGARLTSFADALAPGLLAAQGIGRLGNWFNQELFGGPDNGPLGLEIDVAHRPPEYRDVATFQPTFLYEMTWNLVGAALLLWLDRRFKLGWGKLFCLYMVVYGSGRFWIEGIRTDFSYYFGPLRTNQVTALLIAVAGLVLFLVLTRVRPGREPWVERRGTGGPAHVEQSTSDTDDAAATTAEHEGGEGTSATPGDPEPGAVRGEGEAASPEGTS</sequence>
<comment type="subcellular location">
    <subcellularLocation>
        <location evidence="7">Cell membrane</location>
        <topology evidence="7">Multi-pass membrane protein</topology>
    </subcellularLocation>
</comment>
<name>A0A4Q2EN99_9ACTN</name>
<evidence type="ECO:0000256" key="1">
    <source>
        <dbReference type="ARBA" id="ARBA00007150"/>
    </source>
</evidence>
<reference evidence="9 10" key="1">
    <citation type="submission" date="2018-01" db="EMBL/GenBank/DDBJ databases">
        <title>Lactibacter flavus gen. nov., sp. nov., a novel bacterium of the family Propionibacteriaceae isolated from raw milk and dairy products.</title>
        <authorList>
            <person name="Wenning M."/>
            <person name="Breitenwieser F."/>
            <person name="Huptas C."/>
            <person name="von Neubeck M."/>
            <person name="Busse H.-J."/>
            <person name="Scherer S."/>
        </authorList>
    </citation>
    <scope>NUCLEOTIDE SEQUENCE [LARGE SCALE GENOMIC DNA]</scope>
    <source>
        <strain evidence="9 10">VG341</strain>
    </source>
</reference>
<dbReference type="InterPro" id="IPR001640">
    <property type="entry name" value="Lgt"/>
</dbReference>
<dbReference type="Pfam" id="PF01790">
    <property type="entry name" value="LGT"/>
    <property type="match status" value="1"/>
</dbReference>
<keyword evidence="9" id="KW-0449">Lipoprotein</keyword>
<dbReference type="EC" id="2.5.1.145" evidence="7"/>
<dbReference type="OrthoDB" id="871140at2"/>
<comment type="catalytic activity">
    <reaction evidence="7">
        <text>L-cysteinyl-[prolipoprotein] + a 1,2-diacyl-sn-glycero-3-phospho-(1'-sn-glycerol) = an S-1,2-diacyl-sn-glyceryl-L-cysteinyl-[prolipoprotein] + sn-glycerol 1-phosphate + H(+)</text>
        <dbReference type="Rhea" id="RHEA:56712"/>
        <dbReference type="Rhea" id="RHEA-COMP:14679"/>
        <dbReference type="Rhea" id="RHEA-COMP:14680"/>
        <dbReference type="ChEBI" id="CHEBI:15378"/>
        <dbReference type="ChEBI" id="CHEBI:29950"/>
        <dbReference type="ChEBI" id="CHEBI:57685"/>
        <dbReference type="ChEBI" id="CHEBI:64716"/>
        <dbReference type="ChEBI" id="CHEBI:140658"/>
        <dbReference type="EC" id="2.5.1.145"/>
    </reaction>
</comment>
<comment type="similarity">
    <text evidence="1 7">Belongs to the Lgt family.</text>
</comment>
<feature type="region of interest" description="Disordered" evidence="8">
    <location>
        <begin position="270"/>
        <end position="331"/>
    </location>
</feature>
<dbReference type="PANTHER" id="PTHR30589:SF0">
    <property type="entry name" value="PHOSPHATIDYLGLYCEROL--PROLIPOPROTEIN DIACYLGLYCERYL TRANSFERASE"/>
    <property type="match status" value="1"/>
</dbReference>
<keyword evidence="6 7" id="KW-0472">Membrane</keyword>
<dbReference type="Proteomes" id="UP000290624">
    <property type="component" value="Unassembled WGS sequence"/>
</dbReference>
<comment type="caution">
    <text evidence="9">The sequence shown here is derived from an EMBL/GenBank/DDBJ whole genome shotgun (WGS) entry which is preliminary data.</text>
</comment>
<feature type="transmembrane region" description="Helical" evidence="7">
    <location>
        <begin position="20"/>
        <end position="41"/>
    </location>
</feature>
<accession>A0A4Q2EN99</accession>
<dbReference type="NCBIfam" id="TIGR00544">
    <property type="entry name" value="lgt"/>
    <property type="match status" value="1"/>
</dbReference>
<evidence type="ECO:0000313" key="10">
    <source>
        <dbReference type="Proteomes" id="UP000290624"/>
    </source>
</evidence>
<dbReference type="UniPathway" id="UPA00664"/>
<organism evidence="9 10">
    <name type="scientific">Propioniciclava flava</name>
    <dbReference type="NCBI Taxonomy" id="2072026"/>
    <lineage>
        <taxon>Bacteria</taxon>
        <taxon>Bacillati</taxon>
        <taxon>Actinomycetota</taxon>
        <taxon>Actinomycetes</taxon>
        <taxon>Propionibacteriales</taxon>
        <taxon>Propionibacteriaceae</taxon>
        <taxon>Propioniciclava</taxon>
    </lineage>
</organism>
<feature type="transmembrane region" description="Helical" evidence="7">
    <location>
        <begin position="92"/>
        <end position="116"/>
    </location>
</feature>
<keyword evidence="4 7" id="KW-0812">Transmembrane</keyword>
<evidence type="ECO:0000256" key="2">
    <source>
        <dbReference type="ARBA" id="ARBA00022475"/>
    </source>
</evidence>
<evidence type="ECO:0000256" key="7">
    <source>
        <dbReference type="HAMAP-Rule" id="MF_01147"/>
    </source>
</evidence>